<name>A0ABN4N205_9GAMM</name>
<dbReference type="EMBL" id="CP014945">
    <property type="protein sequence ID" value="AMT96956.1"/>
    <property type="molecule type" value="Genomic_DNA"/>
</dbReference>
<dbReference type="GeneID" id="33059565"/>
<dbReference type="PANTHER" id="PTHR33204:SF18">
    <property type="entry name" value="TRANSCRIPTIONAL REGULATORY PROTEIN"/>
    <property type="match status" value="1"/>
</dbReference>
<dbReference type="InterPro" id="IPR036388">
    <property type="entry name" value="WH-like_DNA-bd_sf"/>
</dbReference>
<evidence type="ECO:0000313" key="6">
    <source>
        <dbReference type="Proteomes" id="UP000076104"/>
    </source>
</evidence>
<dbReference type="Proteomes" id="UP000076104">
    <property type="component" value="Chromosome"/>
</dbReference>
<evidence type="ECO:0000256" key="2">
    <source>
        <dbReference type="ARBA" id="ARBA00023125"/>
    </source>
</evidence>
<evidence type="ECO:0000256" key="3">
    <source>
        <dbReference type="ARBA" id="ARBA00023163"/>
    </source>
</evidence>
<evidence type="ECO:0000313" key="5">
    <source>
        <dbReference type="EMBL" id="AMT96956.1"/>
    </source>
</evidence>
<keyword evidence="2" id="KW-0238">DNA-binding</keyword>
<protein>
    <submittedName>
        <fullName evidence="5">HxlR family transcriptional regulator</fullName>
    </submittedName>
</protein>
<keyword evidence="1" id="KW-0805">Transcription regulation</keyword>
<dbReference type="Gene3D" id="1.10.10.10">
    <property type="entry name" value="Winged helix-like DNA-binding domain superfamily/Winged helix DNA-binding domain"/>
    <property type="match status" value="1"/>
</dbReference>
<dbReference type="Pfam" id="PF01638">
    <property type="entry name" value="HxlR"/>
    <property type="match status" value="1"/>
</dbReference>
<dbReference type="PANTHER" id="PTHR33204">
    <property type="entry name" value="TRANSCRIPTIONAL REGULATOR, MARR FAMILY"/>
    <property type="match status" value="1"/>
</dbReference>
<keyword evidence="3" id="KW-0804">Transcription</keyword>
<accession>A0ABN4N205</accession>
<evidence type="ECO:0000256" key="1">
    <source>
        <dbReference type="ARBA" id="ARBA00023015"/>
    </source>
</evidence>
<dbReference type="InterPro" id="IPR036390">
    <property type="entry name" value="WH_DNA-bd_sf"/>
</dbReference>
<dbReference type="RefSeq" id="WP_062845908.1">
    <property type="nucleotide sequence ID" value="NZ_CP014945.1"/>
</dbReference>
<proteinExistence type="predicted"/>
<gene>
    <name evidence="5" type="ORF">A3K91_1352</name>
</gene>
<dbReference type="PROSITE" id="PS51118">
    <property type="entry name" value="HTH_HXLR"/>
    <property type="match status" value="1"/>
</dbReference>
<reference evidence="5 6" key="1">
    <citation type="submission" date="2016-03" db="EMBL/GenBank/DDBJ databases">
        <title>Genome sequencing of Psychrobacter alimentarius PAMC 27889.</title>
        <authorList>
            <person name="Lee J."/>
            <person name="Kim O.-S."/>
        </authorList>
    </citation>
    <scope>NUCLEOTIDE SEQUENCE [LARGE SCALE GENOMIC DNA]</scope>
    <source>
        <strain evidence="5 6">PAMC 27889</strain>
    </source>
</reference>
<evidence type="ECO:0000259" key="4">
    <source>
        <dbReference type="PROSITE" id="PS51118"/>
    </source>
</evidence>
<keyword evidence="6" id="KW-1185">Reference proteome</keyword>
<feature type="domain" description="HTH hxlR-type" evidence="4">
    <location>
        <begin position="14"/>
        <end position="111"/>
    </location>
</feature>
<dbReference type="InterPro" id="IPR002577">
    <property type="entry name" value="HTH_HxlR"/>
</dbReference>
<dbReference type="SUPFAM" id="SSF46785">
    <property type="entry name" value="Winged helix' DNA-binding domain"/>
    <property type="match status" value="1"/>
</dbReference>
<organism evidence="5 6">
    <name type="scientific">Psychrobacter alimentarius</name>
    <dbReference type="NCBI Taxonomy" id="261164"/>
    <lineage>
        <taxon>Bacteria</taxon>
        <taxon>Pseudomonadati</taxon>
        <taxon>Pseudomonadota</taxon>
        <taxon>Gammaproteobacteria</taxon>
        <taxon>Moraxellales</taxon>
        <taxon>Moraxellaceae</taxon>
        <taxon>Psychrobacter</taxon>
    </lineage>
</organism>
<sequence>MAKVSLDRPSLIACPIAHNLSIFGDPWCLLILRDAHMGLTRFDEFHNSLGIAPSVLTKRLITLVEEGVLTKHRYSKQPPREEYLLTDAGQDILPILFMLREWGLTHRPCSEYDQRAIFVDSETSEEIQPVVIDKVTGVEIGKRAIQKKFK</sequence>